<dbReference type="Proteomes" id="UP000184476">
    <property type="component" value="Unassembled WGS sequence"/>
</dbReference>
<dbReference type="STRING" id="112248.SAMN05444392_102306"/>
<accession>A0A1M4VDC5</accession>
<sequence length="76" mass="9050">MDFQVITQSFDNGRRQIQKVLMKGDLIESKEFPEMRIKKSVREQIKGKVEIQSFGETRYLPFKISNQIYNTPTHWS</sequence>
<proteinExistence type="predicted"/>
<dbReference type="EMBL" id="FQVL01000002">
    <property type="protein sequence ID" value="SHE66971.1"/>
    <property type="molecule type" value="Genomic_DNA"/>
</dbReference>
<organism evidence="1 2">
    <name type="scientific">Seinonella peptonophila</name>
    <dbReference type="NCBI Taxonomy" id="112248"/>
    <lineage>
        <taxon>Bacteria</taxon>
        <taxon>Bacillati</taxon>
        <taxon>Bacillota</taxon>
        <taxon>Bacilli</taxon>
        <taxon>Bacillales</taxon>
        <taxon>Thermoactinomycetaceae</taxon>
        <taxon>Seinonella</taxon>
    </lineage>
</organism>
<dbReference type="RefSeq" id="WP_073153787.1">
    <property type="nucleotide sequence ID" value="NZ_FQVL01000002.1"/>
</dbReference>
<name>A0A1M4VDC5_9BACL</name>
<keyword evidence="2" id="KW-1185">Reference proteome</keyword>
<dbReference type="AlphaFoldDB" id="A0A1M4VDC5"/>
<protein>
    <submittedName>
        <fullName evidence="1">Uncharacterized protein</fullName>
    </submittedName>
</protein>
<evidence type="ECO:0000313" key="1">
    <source>
        <dbReference type="EMBL" id="SHE66971.1"/>
    </source>
</evidence>
<gene>
    <name evidence="1" type="ORF">SAMN05444392_102306</name>
</gene>
<evidence type="ECO:0000313" key="2">
    <source>
        <dbReference type="Proteomes" id="UP000184476"/>
    </source>
</evidence>
<reference evidence="1 2" key="1">
    <citation type="submission" date="2016-11" db="EMBL/GenBank/DDBJ databases">
        <authorList>
            <person name="Jaros S."/>
            <person name="Januszkiewicz K."/>
            <person name="Wedrychowicz H."/>
        </authorList>
    </citation>
    <scope>NUCLEOTIDE SEQUENCE [LARGE SCALE GENOMIC DNA]</scope>
    <source>
        <strain evidence="1 2">DSM 44666</strain>
    </source>
</reference>